<dbReference type="Proteomes" id="UP001341297">
    <property type="component" value="Unassembled WGS sequence"/>
</dbReference>
<dbReference type="AlphaFoldDB" id="A0A0T6BPR2"/>
<reference evidence="2 4" key="3">
    <citation type="submission" date="2023-03" db="EMBL/GenBank/DDBJ databases">
        <title>Agriculturally important microbes genome sequencing.</title>
        <authorList>
            <person name="Dunlap C."/>
        </authorList>
    </citation>
    <scope>NUCLEOTIDE SEQUENCE [LARGE SCALE GENOMIC DNA]</scope>
    <source>
        <strain evidence="2 4">CBP-3203</strain>
    </source>
</reference>
<organism evidence="1 3">
    <name type="scientific">Bacillus glycinifermentans</name>
    <dbReference type="NCBI Taxonomy" id="1664069"/>
    <lineage>
        <taxon>Bacteria</taxon>
        <taxon>Bacillati</taxon>
        <taxon>Bacillota</taxon>
        <taxon>Bacilli</taxon>
        <taxon>Bacillales</taxon>
        <taxon>Bacillaceae</taxon>
        <taxon>Bacillus</taxon>
    </lineage>
</organism>
<gene>
    <name evidence="1" type="ORF">AB447_217585</name>
    <name evidence="2" type="ORF">P8828_14735</name>
</gene>
<proteinExistence type="predicted"/>
<dbReference type="Proteomes" id="UP000036168">
    <property type="component" value="Unassembled WGS sequence"/>
</dbReference>
<evidence type="ECO:0000313" key="2">
    <source>
        <dbReference type="EMBL" id="MEC0486063.1"/>
    </source>
</evidence>
<reference evidence="1" key="2">
    <citation type="submission" date="2015-10" db="EMBL/GenBank/DDBJ databases">
        <authorList>
            <person name="Gilbert D.G."/>
        </authorList>
    </citation>
    <scope>NUCLEOTIDE SEQUENCE</scope>
    <source>
        <strain evidence="1">GO-13</strain>
    </source>
</reference>
<reference evidence="1 3" key="1">
    <citation type="journal article" date="2015" name="Int. J. Syst. Evol. Microbiol.">
        <title>Bacillus glycinifermentans sp. nov., isolated from fermented soybean paste.</title>
        <authorList>
            <person name="Kim S.J."/>
            <person name="Dunlap C.A."/>
            <person name="Kwon S.W."/>
            <person name="Rooney A.P."/>
        </authorList>
    </citation>
    <scope>NUCLEOTIDE SEQUENCE [LARGE SCALE GENOMIC DNA]</scope>
    <source>
        <strain evidence="1 3">GO-13</strain>
    </source>
</reference>
<comment type="caution">
    <text evidence="1">The sequence shown here is derived from an EMBL/GenBank/DDBJ whole genome shotgun (WGS) entry which is preliminary data.</text>
</comment>
<keyword evidence="4" id="KW-1185">Reference proteome</keyword>
<dbReference type="RefSeq" id="WP_048353946.1">
    <property type="nucleotide sequence ID" value="NZ_CP023481.1"/>
</dbReference>
<evidence type="ECO:0000313" key="3">
    <source>
        <dbReference type="Proteomes" id="UP000036168"/>
    </source>
</evidence>
<dbReference type="EMBL" id="LECW02000020">
    <property type="protein sequence ID" value="KRT93615.1"/>
    <property type="molecule type" value="Genomic_DNA"/>
</dbReference>
<evidence type="ECO:0000313" key="1">
    <source>
        <dbReference type="EMBL" id="KRT93615.1"/>
    </source>
</evidence>
<name>A0A0T6BPR2_9BACI</name>
<dbReference type="EMBL" id="JARRTL010000014">
    <property type="protein sequence ID" value="MEC0486063.1"/>
    <property type="molecule type" value="Genomic_DNA"/>
</dbReference>
<evidence type="ECO:0000313" key="4">
    <source>
        <dbReference type="Proteomes" id="UP001341297"/>
    </source>
</evidence>
<dbReference type="OrthoDB" id="2943655at2"/>
<sequence length="96" mass="11749">MTNIVIYYRRKKEESVEKSVENVNKLIQYFENFYTIKGIFLDDHDDRNQFNELLNFPLKEIDILYTNHYFDDEFDNQLINQLSKAEHFSVKYIDNI</sequence>
<protein>
    <submittedName>
        <fullName evidence="1">Uncharacterized protein</fullName>
    </submittedName>
</protein>
<accession>A0A0T6BPR2</accession>